<comment type="caution">
    <text evidence="1">The sequence shown here is derived from an EMBL/GenBank/DDBJ whole genome shotgun (WGS) entry which is preliminary data.</text>
</comment>
<feature type="non-terminal residue" evidence="1">
    <location>
        <position position="133"/>
    </location>
</feature>
<evidence type="ECO:0000313" key="1">
    <source>
        <dbReference type="EMBL" id="CAG8789275.1"/>
    </source>
</evidence>
<feature type="non-terminal residue" evidence="1">
    <location>
        <position position="1"/>
    </location>
</feature>
<protein>
    <submittedName>
        <fullName evidence="1">1390_t:CDS:1</fullName>
    </submittedName>
</protein>
<proteinExistence type="predicted"/>
<evidence type="ECO:0000313" key="2">
    <source>
        <dbReference type="Proteomes" id="UP000789366"/>
    </source>
</evidence>
<sequence>QLSVNHYQKTGMNSQSVNSEATWVNFVETLLKGIINRIKNLVYENTLNTTVDYLDYQKENGGICKIKPDGTIYFVIPEMHFPIGFLKGQKPYLSNATKKSQTDAEKLQREIKLAHDSLLENIQSKYSAQISKD</sequence>
<accession>A0ACA9RDH9</accession>
<organism evidence="1 2">
    <name type="scientific">Cetraspora pellucida</name>
    <dbReference type="NCBI Taxonomy" id="1433469"/>
    <lineage>
        <taxon>Eukaryota</taxon>
        <taxon>Fungi</taxon>
        <taxon>Fungi incertae sedis</taxon>
        <taxon>Mucoromycota</taxon>
        <taxon>Glomeromycotina</taxon>
        <taxon>Glomeromycetes</taxon>
        <taxon>Diversisporales</taxon>
        <taxon>Gigasporaceae</taxon>
        <taxon>Cetraspora</taxon>
    </lineage>
</organism>
<reference evidence="1" key="1">
    <citation type="submission" date="2021-06" db="EMBL/GenBank/DDBJ databases">
        <authorList>
            <person name="Kallberg Y."/>
            <person name="Tangrot J."/>
            <person name="Rosling A."/>
        </authorList>
    </citation>
    <scope>NUCLEOTIDE SEQUENCE</scope>
    <source>
        <strain evidence="1">28 12/20/2015</strain>
    </source>
</reference>
<dbReference type="EMBL" id="CAJVPW010067470">
    <property type="protein sequence ID" value="CAG8789275.1"/>
    <property type="molecule type" value="Genomic_DNA"/>
</dbReference>
<name>A0ACA9RDH9_9GLOM</name>
<gene>
    <name evidence="1" type="ORF">SPELUC_LOCUS17081</name>
</gene>
<dbReference type="Proteomes" id="UP000789366">
    <property type="component" value="Unassembled WGS sequence"/>
</dbReference>
<keyword evidence="2" id="KW-1185">Reference proteome</keyword>